<evidence type="ECO:0000313" key="2">
    <source>
        <dbReference type="EMBL" id="GCC21274.1"/>
    </source>
</evidence>
<sequence>MAGSRTKWRRLQPSVRAPSLTRPLALALSDGPSPSNRGRHPGEAANRGRTVSTTNTNTHAPLKGTAPAIQSRRSSRADIRGGRGPIRRRLLPPRQSHASLLRAAPCLSNRGRHHTLTSRKGWRPRPITLRRPAHTRGRARLPLVTDGLPAQSQLKPPIFCG</sequence>
<dbReference type="AlphaFoldDB" id="A0A401RT06"/>
<keyword evidence="3" id="KW-1185">Reference proteome</keyword>
<protein>
    <submittedName>
        <fullName evidence="2">Uncharacterized protein</fullName>
    </submittedName>
</protein>
<dbReference type="EMBL" id="BEZZ01002147">
    <property type="protein sequence ID" value="GCC21274.1"/>
    <property type="molecule type" value="Genomic_DNA"/>
</dbReference>
<gene>
    <name evidence="2" type="ORF">chiPu_0019741</name>
</gene>
<dbReference type="Proteomes" id="UP000287033">
    <property type="component" value="Unassembled WGS sequence"/>
</dbReference>
<comment type="caution">
    <text evidence="2">The sequence shown here is derived from an EMBL/GenBank/DDBJ whole genome shotgun (WGS) entry which is preliminary data.</text>
</comment>
<proteinExistence type="predicted"/>
<organism evidence="2 3">
    <name type="scientific">Chiloscyllium punctatum</name>
    <name type="common">Brownbanded bambooshark</name>
    <name type="synonym">Hemiscyllium punctatum</name>
    <dbReference type="NCBI Taxonomy" id="137246"/>
    <lineage>
        <taxon>Eukaryota</taxon>
        <taxon>Metazoa</taxon>
        <taxon>Chordata</taxon>
        <taxon>Craniata</taxon>
        <taxon>Vertebrata</taxon>
        <taxon>Chondrichthyes</taxon>
        <taxon>Elasmobranchii</taxon>
        <taxon>Galeomorphii</taxon>
        <taxon>Galeoidea</taxon>
        <taxon>Orectolobiformes</taxon>
        <taxon>Hemiscylliidae</taxon>
        <taxon>Chiloscyllium</taxon>
    </lineage>
</organism>
<evidence type="ECO:0000256" key="1">
    <source>
        <dbReference type="SAM" id="MobiDB-lite"/>
    </source>
</evidence>
<feature type="region of interest" description="Disordered" evidence="1">
    <location>
        <begin position="1"/>
        <end position="90"/>
    </location>
</feature>
<accession>A0A401RT06</accession>
<evidence type="ECO:0000313" key="3">
    <source>
        <dbReference type="Proteomes" id="UP000287033"/>
    </source>
</evidence>
<feature type="compositionally biased region" description="Basic residues" evidence="1">
    <location>
        <begin position="1"/>
        <end position="10"/>
    </location>
</feature>
<name>A0A401RT06_CHIPU</name>
<feature type="compositionally biased region" description="Polar residues" evidence="1">
    <location>
        <begin position="49"/>
        <end position="59"/>
    </location>
</feature>
<reference evidence="2 3" key="1">
    <citation type="journal article" date="2018" name="Nat. Ecol. Evol.">
        <title>Shark genomes provide insights into elasmobranch evolution and the origin of vertebrates.</title>
        <authorList>
            <person name="Hara Y"/>
            <person name="Yamaguchi K"/>
            <person name="Onimaru K"/>
            <person name="Kadota M"/>
            <person name="Koyanagi M"/>
            <person name="Keeley SD"/>
            <person name="Tatsumi K"/>
            <person name="Tanaka K"/>
            <person name="Motone F"/>
            <person name="Kageyama Y"/>
            <person name="Nozu R"/>
            <person name="Adachi N"/>
            <person name="Nishimura O"/>
            <person name="Nakagawa R"/>
            <person name="Tanegashima C"/>
            <person name="Kiyatake I"/>
            <person name="Matsumoto R"/>
            <person name="Murakumo K"/>
            <person name="Nishida K"/>
            <person name="Terakita A"/>
            <person name="Kuratani S"/>
            <person name="Sato K"/>
            <person name="Hyodo S Kuraku.S."/>
        </authorList>
    </citation>
    <scope>NUCLEOTIDE SEQUENCE [LARGE SCALE GENOMIC DNA]</scope>
</reference>